<evidence type="ECO:0000313" key="8">
    <source>
        <dbReference type="Proteomes" id="UP001501461"/>
    </source>
</evidence>
<dbReference type="InterPro" id="IPR014878">
    <property type="entry name" value="THAP4-like_heme-bd"/>
</dbReference>
<dbReference type="CDD" id="cd07828">
    <property type="entry name" value="lipocalin_heme-bd-THAP4-like"/>
    <property type="match status" value="1"/>
</dbReference>
<dbReference type="PANTHER" id="PTHR15854">
    <property type="entry name" value="THAP4 PROTEIN"/>
    <property type="match status" value="1"/>
</dbReference>
<dbReference type="InterPro" id="IPR045165">
    <property type="entry name" value="Nitrobindin"/>
</dbReference>
<keyword evidence="1" id="KW-0479">Metal-binding</keyword>
<name>A0ABN2UDA8_9MICC</name>
<comment type="caution">
    <text evidence="7">The sequence shown here is derived from an EMBL/GenBank/DDBJ whole genome shotgun (WGS) entry which is preliminary data.</text>
</comment>
<dbReference type="Proteomes" id="UP001501461">
    <property type="component" value="Unassembled WGS sequence"/>
</dbReference>
<gene>
    <name evidence="7" type="ORF">GCM10009720_12920</name>
</gene>
<evidence type="ECO:0000313" key="7">
    <source>
        <dbReference type="EMBL" id="GAA2033800.1"/>
    </source>
</evidence>
<keyword evidence="2" id="KW-0408">Iron</keyword>
<keyword evidence="8" id="KW-1185">Reference proteome</keyword>
<proteinExistence type="predicted"/>
<feature type="domain" description="THAP4-like heme-binding" evidence="6">
    <location>
        <begin position="5"/>
        <end position="158"/>
    </location>
</feature>
<evidence type="ECO:0000259" key="6">
    <source>
        <dbReference type="Pfam" id="PF08768"/>
    </source>
</evidence>
<keyword evidence="1" id="KW-0349">Heme</keyword>
<keyword evidence="3" id="KW-0413">Isomerase</keyword>
<evidence type="ECO:0000256" key="3">
    <source>
        <dbReference type="ARBA" id="ARBA00023235"/>
    </source>
</evidence>
<dbReference type="SUPFAM" id="SSF50814">
    <property type="entry name" value="Lipocalins"/>
    <property type="match status" value="1"/>
</dbReference>
<accession>A0ABN2UDA8</accession>
<dbReference type="InterPro" id="IPR012674">
    <property type="entry name" value="Calycin"/>
</dbReference>
<dbReference type="PANTHER" id="PTHR15854:SF4">
    <property type="entry name" value="PEROXYNITRITE ISOMERASE THAP4"/>
    <property type="match status" value="1"/>
</dbReference>
<organism evidence="7 8">
    <name type="scientific">Yaniella flava</name>
    <dbReference type="NCBI Taxonomy" id="287930"/>
    <lineage>
        <taxon>Bacteria</taxon>
        <taxon>Bacillati</taxon>
        <taxon>Actinomycetota</taxon>
        <taxon>Actinomycetes</taxon>
        <taxon>Micrococcales</taxon>
        <taxon>Micrococcaceae</taxon>
        <taxon>Yaniella</taxon>
    </lineage>
</organism>
<evidence type="ECO:0000256" key="5">
    <source>
        <dbReference type="ARBA" id="ARBA00030555"/>
    </source>
</evidence>
<evidence type="ECO:0000256" key="2">
    <source>
        <dbReference type="ARBA" id="ARBA00023004"/>
    </source>
</evidence>
<sequence>MHELVAPYEFLIGTWEGHGHGQYPTLDDFHYRETITFTATEGKPFLRYEQRTANSDGVAMHTEVGYLRPQESGHMEFVLAQPTGQTELLEGTATANDDGSLTMVLGYSEVRNTTTAKLVEHTMRHYVFDTHRTSVYTEYDMAAMGEEMQQHLSSELYKTV</sequence>
<reference evidence="7 8" key="1">
    <citation type="journal article" date="2019" name="Int. J. Syst. Evol. Microbiol.">
        <title>The Global Catalogue of Microorganisms (GCM) 10K type strain sequencing project: providing services to taxonomists for standard genome sequencing and annotation.</title>
        <authorList>
            <consortium name="The Broad Institute Genomics Platform"/>
            <consortium name="The Broad Institute Genome Sequencing Center for Infectious Disease"/>
            <person name="Wu L."/>
            <person name="Ma J."/>
        </authorList>
    </citation>
    <scope>NUCLEOTIDE SEQUENCE [LARGE SCALE GENOMIC DNA]</scope>
    <source>
        <strain evidence="7 8">JCM 13595</strain>
    </source>
</reference>
<evidence type="ECO:0000256" key="1">
    <source>
        <dbReference type="ARBA" id="ARBA00022617"/>
    </source>
</evidence>
<dbReference type="Gene3D" id="2.40.128.20">
    <property type="match status" value="1"/>
</dbReference>
<evidence type="ECO:0000256" key="4">
    <source>
        <dbReference type="ARBA" id="ARBA00026233"/>
    </source>
</evidence>
<dbReference type="EMBL" id="BAAAMN010000020">
    <property type="protein sequence ID" value="GAA2033800.1"/>
    <property type="molecule type" value="Genomic_DNA"/>
</dbReference>
<protein>
    <recommendedName>
        <fullName evidence="4">Peroxynitrite isomerase</fullName>
    </recommendedName>
    <alternativeName>
        <fullName evidence="5">Ferric nitrobindin</fullName>
    </alternativeName>
</protein>
<dbReference type="Pfam" id="PF08768">
    <property type="entry name" value="THAP4_heme-bd"/>
    <property type="match status" value="1"/>
</dbReference>